<proteinExistence type="predicted"/>
<keyword evidence="1" id="KW-0812">Transmembrane</keyword>
<evidence type="ECO:0000256" key="1">
    <source>
        <dbReference type="SAM" id="Phobius"/>
    </source>
</evidence>
<dbReference type="RefSeq" id="WP_117455113.1">
    <property type="nucleotide sequence ID" value="NZ_CP060636.1"/>
</dbReference>
<keyword evidence="1" id="KW-0472">Membrane</keyword>
<dbReference type="PANTHER" id="PTHR37305:SF1">
    <property type="entry name" value="MEMBRANE PROTEIN"/>
    <property type="match status" value="1"/>
</dbReference>
<dbReference type="PANTHER" id="PTHR37305">
    <property type="entry name" value="INTEGRAL MEMBRANE PROTEIN-RELATED"/>
    <property type="match status" value="1"/>
</dbReference>
<organism evidence="2 3">
    <name type="scientific">[Eubacterium] hominis</name>
    <dbReference type="NCBI Taxonomy" id="2764325"/>
    <lineage>
        <taxon>Bacteria</taxon>
        <taxon>Bacillati</taxon>
        <taxon>Bacillota</taxon>
        <taxon>Erysipelotrichia</taxon>
        <taxon>Erysipelotrichales</taxon>
        <taxon>Erysipelotrichaceae</taxon>
        <taxon>Amedibacillus</taxon>
    </lineage>
</organism>
<gene>
    <name evidence="2" type="ORF">H9Q80_18130</name>
</gene>
<protein>
    <submittedName>
        <fullName evidence="2">ABC transporter permease subunit</fullName>
    </submittedName>
</protein>
<feature type="transmembrane region" description="Helical" evidence="1">
    <location>
        <begin position="151"/>
        <end position="171"/>
    </location>
</feature>
<feature type="transmembrane region" description="Helical" evidence="1">
    <location>
        <begin position="227"/>
        <end position="249"/>
    </location>
</feature>
<feature type="transmembrane region" description="Helical" evidence="1">
    <location>
        <begin position="113"/>
        <end position="139"/>
    </location>
</feature>
<accession>A0A7G9GMV1</accession>
<keyword evidence="1" id="KW-1133">Transmembrane helix</keyword>
<keyword evidence="3" id="KW-1185">Reference proteome</keyword>
<feature type="transmembrane region" description="Helical" evidence="1">
    <location>
        <begin position="183"/>
        <end position="200"/>
    </location>
</feature>
<name>A0A7G9GMV1_9FIRM</name>
<sequence>MKGYLAFTKKEFMECIRSYKFMILIIVFLAFGFMNPIFAKYMPELLKSMMPVGMSMELPQPTVFDSWAQFFKNINQMGLIIFLLSFSSILSTEIQKGTLINIVTKGLSRKKILLSKMTFLVCVWTICYVTCVIVTLLYGLIFWSQWHLPHLFLSLTCVWLFGIMMCSLMLLGGVITCSSAGGLLLSGGSYIALMLMNMIPEITKYNPVTLISDNMALLQETISLDQIYPAIGVCIVLCATTYIGAVILFNRKQL</sequence>
<dbReference type="AlphaFoldDB" id="A0A7G9GMV1"/>
<dbReference type="Proteomes" id="UP000515856">
    <property type="component" value="Chromosome"/>
</dbReference>
<evidence type="ECO:0000313" key="2">
    <source>
        <dbReference type="EMBL" id="QNM12133.1"/>
    </source>
</evidence>
<dbReference type="KEGG" id="ehn:H9Q80_18130"/>
<feature type="transmembrane region" description="Helical" evidence="1">
    <location>
        <begin position="21"/>
        <end position="39"/>
    </location>
</feature>
<dbReference type="EMBL" id="CP060636">
    <property type="protein sequence ID" value="QNM12133.1"/>
    <property type="molecule type" value="Genomic_DNA"/>
</dbReference>
<dbReference type="Pfam" id="PF12730">
    <property type="entry name" value="ABC2_membrane_4"/>
    <property type="match status" value="1"/>
</dbReference>
<reference evidence="2 3" key="1">
    <citation type="submission" date="2020-08" db="EMBL/GenBank/DDBJ databases">
        <authorList>
            <person name="Liu C."/>
            <person name="Sun Q."/>
        </authorList>
    </citation>
    <scope>NUCLEOTIDE SEQUENCE [LARGE SCALE GENOMIC DNA]</scope>
    <source>
        <strain evidence="2 3">NSJ-61</strain>
    </source>
</reference>
<evidence type="ECO:0000313" key="3">
    <source>
        <dbReference type="Proteomes" id="UP000515856"/>
    </source>
</evidence>
<feature type="transmembrane region" description="Helical" evidence="1">
    <location>
        <begin position="74"/>
        <end position="92"/>
    </location>
</feature>